<feature type="binding site" evidence="9">
    <location>
        <position position="209"/>
    </location>
    <ligand>
        <name>substrate</name>
    </ligand>
</feature>
<dbReference type="SUPFAM" id="SSF56655">
    <property type="entry name" value="Carbohydrate phosphatase"/>
    <property type="match status" value="1"/>
</dbReference>
<keyword evidence="3 9" id="KW-0963">Cytoplasm</keyword>
<dbReference type="EC" id="3.1.3.11" evidence="9"/>
<organism evidence="14 15">
    <name type="scientific">Aliiruegeria haliotis</name>
    <dbReference type="NCBI Taxonomy" id="1280846"/>
    <lineage>
        <taxon>Bacteria</taxon>
        <taxon>Pseudomonadati</taxon>
        <taxon>Pseudomonadota</taxon>
        <taxon>Alphaproteobacteria</taxon>
        <taxon>Rhodobacterales</taxon>
        <taxon>Roseobacteraceae</taxon>
        <taxon>Aliiruegeria</taxon>
    </lineage>
</organism>
<dbReference type="InterPro" id="IPR000146">
    <property type="entry name" value="FBPase_class-1"/>
</dbReference>
<accession>A0A2T0RZ16</accession>
<comment type="catalytic activity">
    <reaction evidence="1 9">
        <text>beta-D-fructose 1,6-bisphosphate + H2O = beta-D-fructose 6-phosphate + phosphate</text>
        <dbReference type="Rhea" id="RHEA:11064"/>
        <dbReference type="ChEBI" id="CHEBI:15377"/>
        <dbReference type="ChEBI" id="CHEBI:32966"/>
        <dbReference type="ChEBI" id="CHEBI:43474"/>
        <dbReference type="ChEBI" id="CHEBI:57634"/>
        <dbReference type="EC" id="3.1.3.11"/>
    </reaction>
</comment>
<feature type="binding site" evidence="9">
    <location>
        <position position="117"/>
    </location>
    <ligand>
        <name>Mg(2+)</name>
        <dbReference type="ChEBI" id="CHEBI:18420"/>
        <label>2</label>
    </ligand>
</feature>
<keyword evidence="15" id="KW-1185">Reference proteome</keyword>
<evidence type="ECO:0000313" key="14">
    <source>
        <dbReference type="EMBL" id="PRY26429.1"/>
    </source>
</evidence>
<feature type="binding site" evidence="9">
    <location>
        <position position="116"/>
    </location>
    <ligand>
        <name>Mg(2+)</name>
        <dbReference type="ChEBI" id="CHEBI:18420"/>
        <label>1</label>
    </ligand>
</feature>
<evidence type="ECO:0000313" key="15">
    <source>
        <dbReference type="Proteomes" id="UP000239480"/>
    </source>
</evidence>
<comment type="caution">
    <text evidence="14">The sequence shown here is derived from an EMBL/GenBank/DDBJ whole genome shotgun (WGS) entry which is preliminary data.</text>
</comment>
<sequence length="343" mass="37874">MPYDRQTLRQFLLQQYRTHGVEKDLVFLLEDIATACREISFAIRNGAFFGQLGSADTTNVQGETQKELDVFANDQFVGHIRNCSRVAALVSEEVEEVIWLKDTVAAGDYIVYFDPLDGSSNLDVNLSVGSIFSIVQLPEAVEVGDDKSVLRPGTEQICAGYSIYGPATTLVVTLGHGVHEFVNHLGTGEFRIVSGNMRVPEDSNEFSINASRYGDWDQPVRQYIEECIAGESGPRCKRFNMRWSGSMVVDIHRILTRGGVFLYPVDQANRGSGGKLRLMYEANPMALLIEQAGGAASTGEARILDVVPTSIHERAPVVLGSRTEVDRIEQHHRKEHDPAVSDG</sequence>
<evidence type="ECO:0000256" key="7">
    <source>
        <dbReference type="ARBA" id="ARBA00023277"/>
    </source>
</evidence>
<dbReference type="RefSeq" id="WP_106203193.1">
    <property type="nucleotide sequence ID" value="NZ_PVTD01000001.1"/>
</dbReference>
<dbReference type="InterPro" id="IPR033391">
    <property type="entry name" value="FBPase_N"/>
</dbReference>
<evidence type="ECO:0000256" key="11">
    <source>
        <dbReference type="SAM" id="MobiDB-lite"/>
    </source>
</evidence>
<keyword evidence="6 9" id="KW-0460">Magnesium</keyword>
<evidence type="ECO:0000259" key="12">
    <source>
        <dbReference type="Pfam" id="PF00316"/>
    </source>
</evidence>
<keyword evidence="7 9" id="KW-0119">Carbohydrate metabolism</keyword>
<dbReference type="InterPro" id="IPR044015">
    <property type="entry name" value="FBPase_C_dom"/>
</dbReference>
<evidence type="ECO:0000256" key="1">
    <source>
        <dbReference type="ARBA" id="ARBA00001273"/>
    </source>
</evidence>
<protein>
    <recommendedName>
        <fullName evidence="9">Fructose-1,6-bisphosphatase class 1</fullName>
        <shortName evidence="9">FBPase class 1</shortName>
        <ecNumber evidence="9">3.1.3.11</ecNumber>
    </recommendedName>
    <alternativeName>
        <fullName evidence="9">D-fructose-1,6-bisphosphate 1-phosphohydrolase class 1</fullName>
    </alternativeName>
</protein>
<comment type="caution">
    <text evidence="9">Lacks conserved residue(s) required for the propagation of feature annotation.</text>
</comment>
<comment type="subcellular location">
    <subcellularLocation>
        <location evidence="9">Cytoplasm</location>
    </subcellularLocation>
</comment>
<dbReference type="AlphaFoldDB" id="A0A2T0RZ16"/>
<comment type="pathway">
    <text evidence="8">Carbohydrate biosynthesis.</text>
</comment>
<evidence type="ECO:0000256" key="8">
    <source>
        <dbReference type="ARBA" id="ARBA00024331"/>
    </source>
</evidence>
<dbReference type="GO" id="GO:0005829">
    <property type="term" value="C:cytosol"/>
    <property type="evidence" value="ECO:0007669"/>
    <property type="project" value="TreeGrafter"/>
</dbReference>
<dbReference type="GO" id="GO:0005986">
    <property type="term" value="P:sucrose biosynthetic process"/>
    <property type="evidence" value="ECO:0007669"/>
    <property type="project" value="TreeGrafter"/>
</dbReference>
<evidence type="ECO:0000256" key="4">
    <source>
        <dbReference type="ARBA" id="ARBA00022723"/>
    </source>
</evidence>
<name>A0A2T0RZ16_9RHOB</name>
<feature type="binding site" evidence="9">
    <location>
        <position position="114"/>
    </location>
    <ligand>
        <name>Mg(2+)</name>
        <dbReference type="ChEBI" id="CHEBI:18420"/>
        <label>1</label>
    </ligand>
</feature>
<feature type="binding site" evidence="9">
    <location>
        <position position="114"/>
    </location>
    <ligand>
        <name>Mg(2+)</name>
        <dbReference type="ChEBI" id="CHEBI:18420"/>
        <label>2</label>
    </ligand>
</feature>
<keyword evidence="5 9" id="KW-0378">Hydrolase</keyword>
<feature type="binding site" evidence="9">
    <location>
        <position position="92"/>
    </location>
    <ligand>
        <name>Mg(2+)</name>
        <dbReference type="ChEBI" id="CHEBI:18420"/>
        <label>1</label>
    </ligand>
</feature>
<dbReference type="PIRSF" id="PIRSF500210">
    <property type="entry name" value="FBPtase"/>
    <property type="match status" value="1"/>
</dbReference>
<evidence type="ECO:0000256" key="2">
    <source>
        <dbReference type="ARBA" id="ARBA00010941"/>
    </source>
</evidence>
<proteinExistence type="inferred from homology"/>
<dbReference type="GO" id="GO:0006002">
    <property type="term" value="P:fructose 6-phosphate metabolic process"/>
    <property type="evidence" value="ECO:0007669"/>
    <property type="project" value="TreeGrafter"/>
</dbReference>
<dbReference type="GO" id="GO:0042132">
    <property type="term" value="F:fructose 1,6-bisphosphate 1-phosphatase activity"/>
    <property type="evidence" value="ECO:0007669"/>
    <property type="project" value="UniProtKB-UniRule"/>
</dbReference>
<evidence type="ECO:0000256" key="9">
    <source>
        <dbReference type="HAMAP-Rule" id="MF_01855"/>
    </source>
</evidence>
<evidence type="ECO:0000256" key="5">
    <source>
        <dbReference type="ARBA" id="ARBA00022801"/>
    </source>
</evidence>
<dbReference type="GO" id="GO:0006094">
    <property type="term" value="P:gluconeogenesis"/>
    <property type="evidence" value="ECO:0007669"/>
    <property type="project" value="UniProtKB-UniRule"/>
</dbReference>
<dbReference type="Pfam" id="PF18913">
    <property type="entry name" value="FBPase_C"/>
    <property type="match status" value="1"/>
</dbReference>
<dbReference type="InterPro" id="IPR028343">
    <property type="entry name" value="FBPtase"/>
</dbReference>
<feature type="domain" description="Fructose-1-6-bisphosphatase class I N-terminal" evidence="12">
    <location>
        <begin position="7"/>
        <end position="193"/>
    </location>
</feature>
<comment type="subunit">
    <text evidence="9">Homotetramer.</text>
</comment>
<reference evidence="14 15" key="1">
    <citation type="submission" date="2018-03" db="EMBL/GenBank/DDBJ databases">
        <title>Genomic Encyclopedia of Archaeal and Bacterial Type Strains, Phase II (KMG-II): from individual species to whole genera.</title>
        <authorList>
            <person name="Goeker M."/>
        </authorList>
    </citation>
    <scope>NUCLEOTIDE SEQUENCE [LARGE SCALE GENOMIC DNA]</scope>
    <source>
        <strain evidence="14 15">DSM 29328</strain>
    </source>
</reference>
<comment type="cofactor">
    <cofactor evidence="9">
        <name>Mg(2+)</name>
        <dbReference type="ChEBI" id="CHEBI:18420"/>
    </cofactor>
    <text evidence="9">Binds 2 magnesium ions per subunit.</text>
</comment>
<feature type="binding site" evidence="9">
    <location>
        <position position="275"/>
    </location>
    <ligand>
        <name>substrate</name>
    </ligand>
</feature>
<dbReference type="GO" id="GO:0030388">
    <property type="term" value="P:fructose 1,6-bisphosphate metabolic process"/>
    <property type="evidence" value="ECO:0007669"/>
    <property type="project" value="TreeGrafter"/>
</dbReference>
<evidence type="ECO:0000256" key="3">
    <source>
        <dbReference type="ARBA" id="ARBA00022490"/>
    </source>
</evidence>
<feature type="binding site" evidence="9">
    <location>
        <begin position="117"/>
        <end position="120"/>
    </location>
    <ligand>
        <name>substrate</name>
    </ligand>
</feature>
<dbReference type="GO" id="GO:0006000">
    <property type="term" value="P:fructose metabolic process"/>
    <property type="evidence" value="ECO:0007669"/>
    <property type="project" value="TreeGrafter"/>
</dbReference>
<dbReference type="CDD" id="cd00354">
    <property type="entry name" value="FBPase"/>
    <property type="match status" value="1"/>
</dbReference>
<evidence type="ECO:0000256" key="6">
    <source>
        <dbReference type="ARBA" id="ARBA00022842"/>
    </source>
</evidence>
<dbReference type="HAMAP" id="MF_01855">
    <property type="entry name" value="FBPase_class1"/>
    <property type="match status" value="1"/>
</dbReference>
<dbReference type="PIRSF" id="PIRSF000904">
    <property type="entry name" value="FBPtase_SBPase"/>
    <property type="match status" value="1"/>
</dbReference>
<dbReference type="GO" id="GO:0000287">
    <property type="term" value="F:magnesium ion binding"/>
    <property type="evidence" value="ECO:0007669"/>
    <property type="project" value="UniProtKB-UniRule"/>
</dbReference>
<dbReference type="EMBL" id="PVTD01000001">
    <property type="protein sequence ID" value="PRY26429.1"/>
    <property type="molecule type" value="Genomic_DNA"/>
</dbReference>
<dbReference type="Proteomes" id="UP000239480">
    <property type="component" value="Unassembled WGS sequence"/>
</dbReference>
<dbReference type="PANTHER" id="PTHR11556:SF35">
    <property type="entry name" value="SEDOHEPTULOSE-1,7-BISPHOSPHATASE, CHLOROPLASTIC"/>
    <property type="match status" value="1"/>
</dbReference>
<dbReference type="Pfam" id="PF00316">
    <property type="entry name" value="FBPase"/>
    <property type="match status" value="1"/>
</dbReference>
<dbReference type="PRINTS" id="PR00115">
    <property type="entry name" value="F16BPHPHTASE"/>
</dbReference>
<comment type="similarity">
    <text evidence="2 9 10">Belongs to the FBPase class 1 family.</text>
</comment>
<evidence type="ECO:0000256" key="10">
    <source>
        <dbReference type="RuleBase" id="RU000508"/>
    </source>
</evidence>
<dbReference type="FunFam" id="3.40.190.80:FF:000011">
    <property type="entry name" value="Fructose-1,6-bisphosphatase class 1"/>
    <property type="match status" value="1"/>
</dbReference>
<dbReference type="OrthoDB" id="9806756at2"/>
<dbReference type="PANTHER" id="PTHR11556">
    <property type="entry name" value="FRUCTOSE-1,6-BISPHOSPHATASE-RELATED"/>
    <property type="match status" value="1"/>
</dbReference>
<dbReference type="Gene3D" id="3.40.190.80">
    <property type="match status" value="1"/>
</dbReference>
<evidence type="ECO:0000259" key="13">
    <source>
        <dbReference type="Pfam" id="PF18913"/>
    </source>
</evidence>
<feature type="binding site" evidence="9">
    <location>
        <position position="281"/>
    </location>
    <ligand>
        <name>Mg(2+)</name>
        <dbReference type="ChEBI" id="CHEBI:18420"/>
        <label>2</label>
    </ligand>
</feature>
<dbReference type="Gene3D" id="3.30.540.10">
    <property type="entry name" value="Fructose-1,6-Bisphosphatase, subunit A, domain 1"/>
    <property type="match status" value="1"/>
</dbReference>
<feature type="region of interest" description="Disordered" evidence="11">
    <location>
        <begin position="322"/>
        <end position="343"/>
    </location>
</feature>
<dbReference type="NCBIfam" id="NF006779">
    <property type="entry name" value="PRK09293.1-3"/>
    <property type="match status" value="1"/>
</dbReference>
<gene>
    <name evidence="9" type="primary">fbp</name>
    <name evidence="14" type="ORF">CLV78_101524</name>
</gene>
<keyword evidence="4 9" id="KW-0479">Metal-binding</keyword>
<feature type="domain" description="Fructose-1-6-bisphosphatase class 1 C-terminal" evidence="13">
    <location>
        <begin position="199"/>
        <end position="332"/>
    </location>
</feature>